<feature type="region of interest" description="Disordered" evidence="1">
    <location>
        <begin position="1"/>
        <end position="29"/>
    </location>
</feature>
<feature type="compositionally biased region" description="Acidic residues" evidence="1">
    <location>
        <begin position="102"/>
        <end position="116"/>
    </location>
</feature>
<evidence type="ECO:0000313" key="2">
    <source>
        <dbReference type="EMBL" id="TFY55101.1"/>
    </source>
</evidence>
<dbReference type="Proteomes" id="UP000298327">
    <property type="component" value="Unassembled WGS sequence"/>
</dbReference>
<dbReference type="EMBL" id="SEOQ01000953">
    <property type="protein sequence ID" value="TFY55101.1"/>
    <property type="molecule type" value="Genomic_DNA"/>
</dbReference>
<comment type="caution">
    <text evidence="2">The sequence shown here is derived from an EMBL/GenBank/DDBJ whole genome shotgun (WGS) entry which is preliminary data.</text>
</comment>
<organism evidence="2 3">
    <name type="scientific">Dentipellis fragilis</name>
    <dbReference type="NCBI Taxonomy" id="205917"/>
    <lineage>
        <taxon>Eukaryota</taxon>
        <taxon>Fungi</taxon>
        <taxon>Dikarya</taxon>
        <taxon>Basidiomycota</taxon>
        <taxon>Agaricomycotina</taxon>
        <taxon>Agaricomycetes</taxon>
        <taxon>Russulales</taxon>
        <taxon>Hericiaceae</taxon>
        <taxon>Dentipellis</taxon>
    </lineage>
</organism>
<feature type="region of interest" description="Disordered" evidence="1">
    <location>
        <begin position="96"/>
        <end position="116"/>
    </location>
</feature>
<evidence type="ECO:0000313" key="3">
    <source>
        <dbReference type="Proteomes" id="UP000298327"/>
    </source>
</evidence>
<dbReference type="AlphaFoldDB" id="A0A4Y9Y133"/>
<proteinExistence type="predicted"/>
<evidence type="ECO:0000256" key="1">
    <source>
        <dbReference type="SAM" id="MobiDB-lite"/>
    </source>
</evidence>
<protein>
    <submittedName>
        <fullName evidence="2">Uncharacterized protein</fullName>
    </submittedName>
</protein>
<sequence>MHPPSLLLPQAQARASDESRPVGRPFVIPGKGVQARSDALGRAYGSCSPRLCSVSRRVPVRARTGLVSDCLCHCLRAFGVLCSDIYAHSCIDANTRSGSADTDTDTDTDTNADTDTDAVVDTGTGIPGPAPAHIQAFHRPLARSSRLISPSAYLIILTPLVCLIRSHASDSAVPRRPHNHRTFTYCSIASGVLLLGASRGRVQRASRTSGAVVINIRVQTGPGGPHELTNIAQ</sequence>
<reference evidence="2 3" key="1">
    <citation type="submission" date="2019-02" db="EMBL/GenBank/DDBJ databases">
        <title>Genome sequencing of the rare red list fungi Dentipellis fragilis.</title>
        <authorList>
            <person name="Buettner E."/>
            <person name="Kellner H."/>
        </authorList>
    </citation>
    <scope>NUCLEOTIDE SEQUENCE [LARGE SCALE GENOMIC DNA]</scope>
    <source>
        <strain evidence="2 3">DSM 105465</strain>
    </source>
</reference>
<name>A0A4Y9Y133_9AGAM</name>
<accession>A0A4Y9Y133</accession>
<gene>
    <name evidence="2" type="ORF">EVG20_g9443</name>
</gene>
<keyword evidence="3" id="KW-1185">Reference proteome</keyword>